<keyword evidence="4" id="KW-1185">Reference proteome</keyword>
<dbReference type="AlphaFoldDB" id="K5VH45"/>
<feature type="compositionally biased region" description="Low complexity" evidence="1">
    <location>
        <begin position="674"/>
        <end position="686"/>
    </location>
</feature>
<feature type="region of interest" description="Disordered" evidence="1">
    <location>
        <begin position="586"/>
        <end position="698"/>
    </location>
</feature>
<feature type="compositionally biased region" description="Polar residues" evidence="1">
    <location>
        <begin position="619"/>
        <end position="640"/>
    </location>
</feature>
<reference evidence="3 4" key="1">
    <citation type="journal article" date="2012" name="BMC Genomics">
        <title>Comparative genomics of the white-rot fungi, Phanerochaete carnosa and P. chrysosporium, to elucidate the genetic basis of the distinct wood types they colonize.</title>
        <authorList>
            <person name="Suzuki H."/>
            <person name="MacDonald J."/>
            <person name="Syed K."/>
            <person name="Salamov A."/>
            <person name="Hori C."/>
            <person name="Aerts A."/>
            <person name="Henrissat B."/>
            <person name="Wiebenga A."/>
            <person name="vanKuyk P.A."/>
            <person name="Barry K."/>
            <person name="Lindquist E."/>
            <person name="LaButti K."/>
            <person name="Lapidus A."/>
            <person name="Lucas S."/>
            <person name="Coutinho P."/>
            <person name="Gong Y."/>
            <person name="Samejima M."/>
            <person name="Mahadevan R."/>
            <person name="Abou-Zaid M."/>
            <person name="de Vries R.P."/>
            <person name="Igarashi K."/>
            <person name="Yadav J.S."/>
            <person name="Grigoriev I.V."/>
            <person name="Master E.R."/>
        </authorList>
    </citation>
    <scope>NUCLEOTIDE SEQUENCE [LARGE SCALE GENOMIC DNA]</scope>
    <source>
        <strain evidence="3 4">HHB-10118-sp</strain>
    </source>
</reference>
<evidence type="ECO:0000259" key="2">
    <source>
        <dbReference type="Pfam" id="PF09949"/>
    </source>
</evidence>
<feature type="domain" description="Phosphatidate phosphatase APP1 catalytic" evidence="2">
    <location>
        <begin position="382"/>
        <end position="533"/>
    </location>
</feature>
<feature type="region of interest" description="Disordered" evidence="1">
    <location>
        <begin position="538"/>
        <end position="574"/>
    </location>
</feature>
<accession>K5VH45</accession>
<dbReference type="InterPro" id="IPR019236">
    <property type="entry name" value="APP1_cat"/>
</dbReference>
<evidence type="ECO:0000313" key="3">
    <source>
        <dbReference type="EMBL" id="EKM50548.1"/>
    </source>
</evidence>
<feature type="compositionally biased region" description="Low complexity" evidence="1">
    <location>
        <begin position="593"/>
        <end position="607"/>
    </location>
</feature>
<name>K5VH45_PHACS</name>
<organism evidence="3 4">
    <name type="scientific">Phanerochaete carnosa (strain HHB-10118-sp)</name>
    <name type="common">White-rot fungus</name>
    <name type="synonym">Peniophora carnosa</name>
    <dbReference type="NCBI Taxonomy" id="650164"/>
    <lineage>
        <taxon>Eukaryota</taxon>
        <taxon>Fungi</taxon>
        <taxon>Dikarya</taxon>
        <taxon>Basidiomycota</taxon>
        <taxon>Agaricomycotina</taxon>
        <taxon>Agaricomycetes</taxon>
        <taxon>Polyporales</taxon>
        <taxon>Phanerochaetaceae</taxon>
        <taxon>Phanerochaete</taxon>
    </lineage>
</organism>
<dbReference type="EMBL" id="JH930478">
    <property type="protein sequence ID" value="EKM50548.1"/>
    <property type="molecule type" value="Genomic_DNA"/>
</dbReference>
<dbReference type="HOGENOM" id="CLU_017236_0_0_1"/>
<dbReference type="PANTHER" id="PTHR28208">
    <property type="entry name" value="PHOSPHATIDATE PHOSPHATASE APP1"/>
    <property type="match status" value="1"/>
</dbReference>
<protein>
    <recommendedName>
        <fullName evidence="2">Phosphatidate phosphatase APP1 catalytic domain-containing protein</fullName>
    </recommendedName>
</protein>
<proteinExistence type="predicted"/>
<dbReference type="InParanoid" id="K5VH45"/>
<dbReference type="RefSeq" id="XP_007400819.1">
    <property type="nucleotide sequence ID" value="XM_007400757.1"/>
</dbReference>
<dbReference type="GO" id="GO:0030479">
    <property type="term" value="C:actin cortical patch"/>
    <property type="evidence" value="ECO:0007669"/>
    <property type="project" value="TreeGrafter"/>
</dbReference>
<dbReference type="PANTHER" id="PTHR28208:SF3">
    <property type="entry name" value="PHOSPHATIDATE PHOSPHATASE APP1"/>
    <property type="match status" value="1"/>
</dbReference>
<dbReference type="GO" id="GO:0008195">
    <property type="term" value="F:phosphatidate phosphatase activity"/>
    <property type="evidence" value="ECO:0007669"/>
    <property type="project" value="InterPro"/>
</dbReference>
<dbReference type="GeneID" id="18918691"/>
<feature type="compositionally biased region" description="Low complexity" evidence="1">
    <location>
        <begin position="560"/>
        <end position="572"/>
    </location>
</feature>
<dbReference type="OrthoDB" id="2117591at2759"/>
<gene>
    <name evidence="3" type="ORF">PHACADRAFT_263887</name>
</gene>
<evidence type="ECO:0000313" key="4">
    <source>
        <dbReference type="Proteomes" id="UP000008370"/>
    </source>
</evidence>
<dbReference type="KEGG" id="pco:PHACADRAFT_263887"/>
<dbReference type="Pfam" id="PF09949">
    <property type="entry name" value="APP1_cat"/>
    <property type="match status" value="1"/>
</dbReference>
<dbReference type="InterPro" id="IPR052935">
    <property type="entry name" value="Mg2+_PAP"/>
</dbReference>
<evidence type="ECO:0000256" key="1">
    <source>
        <dbReference type="SAM" id="MobiDB-lite"/>
    </source>
</evidence>
<dbReference type="Proteomes" id="UP000008370">
    <property type="component" value="Unassembled WGS sequence"/>
</dbReference>
<sequence length="747" mass="82230">MSNEMSSWRSMASAFKGYVAQRDVGKSLRPPLADGSTRPSWSQWAGQKIRSKLGPGDSSTGNTVEKVFLFPGWACRKYHTDPQTSVQDTAPFDVELFVSGFATRSSGAGFATRTGKAFLRIAKGYAALPKLAVSDCDDATIGRNGITSGRSADYLTESVHLVPPPDEMDDEAELVELKEKMHQLELEAAHSSTSLSSNLRADSLFDGPPGSSYPPAPKAVPVNDDLRKLHETLEARLAPFWSSSLSSRTVRIAIYVTDPANKDFFKSPAIGSDALDEDYNHQRRPIASADVLTAADGSFQKKFVIPWDRMCMHPAALQLAFGDTSHEHDLYVTADLMQLPSRPVTPGAQVPYAVRNQPTRPLRSNVPTARSHLAIPVTSSTIRLISDIDDTVKMSSVLSGARSAFYNVFVKDLAENVIPGMGNWYMDMWTRGVRFHYVSNGPFELLPIINDFVHLSGLPPGSVKLKSYAGRTLFGGLFSAPAERKRAGIVEVLDSFSTSQFLLVGDSGEQDMELYASFARDRPHQVLAIFIRDAHNHDIVPPLEDPTGERMPPILPQRRSTQGSGSSLGSPSIPAAQLSDLKTVTATHRPHRSVSSSDVPTSTSRPSYPIRLPKRTKSDMPQQPTINENSDYFSSPSLTESPIMEEPQPIALPSTTLPTYHPSMSRKRQDDDSSSTSSRASLNGRSMSLRAPTMTEAERKQWDLQQRVWRAKMEIPDRIPLRIFRHPSECVEAQQVLDSLNLSHPQT</sequence>